<evidence type="ECO:0000313" key="2">
    <source>
        <dbReference type="EMBL" id="GAA3825258.1"/>
    </source>
</evidence>
<reference evidence="3" key="1">
    <citation type="journal article" date="2019" name="Int. J. Syst. Evol. Microbiol.">
        <title>The Global Catalogue of Microorganisms (GCM) 10K type strain sequencing project: providing services to taxonomists for standard genome sequencing and annotation.</title>
        <authorList>
            <consortium name="The Broad Institute Genomics Platform"/>
            <consortium name="The Broad Institute Genome Sequencing Center for Infectious Disease"/>
            <person name="Wu L."/>
            <person name="Ma J."/>
        </authorList>
    </citation>
    <scope>NUCLEOTIDE SEQUENCE [LARGE SCALE GENOMIC DNA]</scope>
    <source>
        <strain evidence="3">JCM 16953</strain>
    </source>
</reference>
<name>A0ABP7ISH4_9ACTN</name>
<comment type="caution">
    <text evidence="2">The sequence shown here is derived from an EMBL/GenBank/DDBJ whole genome shotgun (WGS) entry which is preliminary data.</text>
</comment>
<accession>A0ABP7ISH4</accession>
<dbReference type="InterPro" id="IPR046879">
    <property type="entry name" value="KANL3/Tex30_Abhydrolase"/>
</dbReference>
<dbReference type="PANTHER" id="PTHR13136:SF11">
    <property type="entry name" value="TESTIS-EXPRESSED PROTEIN 30"/>
    <property type="match status" value="1"/>
</dbReference>
<dbReference type="Gene3D" id="3.40.50.1820">
    <property type="entry name" value="alpha/beta hydrolase"/>
    <property type="match status" value="1"/>
</dbReference>
<gene>
    <name evidence="2" type="ORF">GCM10022242_28320</name>
</gene>
<dbReference type="PANTHER" id="PTHR13136">
    <property type="entry name" value="TESTIS DEVELOPMENT PROTEIN PRTD"/>
    <property type="match status" value="1"/>
</dbReference>
<protein>
    <recommendedName>
        <fullName evidence="1">KANL3/Tex30 alpha/beta hydrolase-like domain-containing protein</fullName>
    </recommendedName>
</protein>
<dbReference type="InterPro" id="IPR026555">
    <property type="entry name" value="NSL3/Tex30"/>
</dbReference>
<dbReference type="RefSeq" id="WP_344776522.1">
    <property type="nucleotide sequence ID" value="NZ_BAABAH010000010.1"/>
</dbReference>
<evidence type="ECO:0000313" key="3">
    <source>
        <dbReference type="Proteomes" id="UP001501821"/>
    </source>
</evidence>
<dbReference type="Pfam" id="PF20408">
    <property type="entry name" value="Abhydrolase_11"/>
    <property type="match status" value="1"/>
</dbReference>
<dbReference type="SUPFAM" id="SSF53474">
    <property type="entry name" value="alpha/beta-Hydrolases"/>
    <property type="match status" value="1"/>
</dbReference>
<organism evidence="2 3">
    <name type="scientific">Nocardioides panacisoli</name>
    <dbReference type="NCBI Taxonomy" id="627624"/>
    <lineage>
        <taxon>Bacteria</taxon>
        <taxon>Bacillati</taxon>
        <taxon>Actinomycetota</taxon>
        <taxon>Actinomycetes</taxon>
        <taxon>Propionibacteriales</taxon>
        <taxon>Nocardioidaceae</taxon>
        <taxon>Nocardioides</taxon>
    </lineage>
</organism>
<dbReference type="Proteomes" id="UP001501821">
    <property type="component" value="Unassembled WGS sequence"/>
</dbReference>
<dbReference type="EMBL" id="BAABAH010000010">
    <property type="protein sequence ID" value="GAA3825258.1"/>
    <property type="molecule type" value="Genomic_DNA"/>
</dbReference>
<proteinExistence type="predicted"/>
<feature type="domain" description="KANL3/Tex30 alpha/beta hydrolase-like" evidence="1">
    <location>
        <begin position="26"/>
        <end position="208"/>
    </location>
</feature>
<dbReference type="InterPro" id="IPR029058">
    <property type="entry name" value="AB_hydrolase_fold"/>
</dbReference>
<keyword evidence="3" id="KW-1185">Reference proteome</keyword>
<evidence type="ECO:0000259" key="1">
    <source>
        <dbReference type="Pfam" id="PF20408"/>
    </source>
</evidence>
<sequence>MSEERLIPTPHGEGRLVTDRARRPVATLLLSHGAGVGIDTRDLEVLARCLPKQGVSVMRFEQPWRRAGRKVATPPATLDDGLRAAADSIRVRTPLIVGGRSAGARSAARSARSLAAAGCLALAFPLHPPGRPEKSRLDELVRVGVPTLVVQGERDTMGRPEEFPDPMPPGVDLCVLPDADHSLAVPKRGAVTQEVALDILLESVLEWIVRDVVGNDGGSHRVARGGNATVR</sequence>